<dbReference type="InterPro" id="IPR026387">
    <property type="entry name" value="OMP_w_GlyGly"/>
</dbReference>
<proteinExistence type="predicted"/>
<evidence type="ECO:0000256" key="1">
    <source>
        <dbReference type="SAM" id="SignalP"/>
    </source>
</evidence>
<keyword evidence="3" id="KW-1185">Reference proteome</keyword>
<keyword evidence="1" id="KW-0732">Signal</keyword>
<dbReference type="Proteomes" id="UP001236258">
    <property type="component" value="Unassembled WGS sequence"/>
</dbReference>
<dbReference type="NCBIfam" id="TIGR04219">
    <property type="entry name" value="OMP_w_GlyGly"/>
    <property type="match status" value="1"/>
</dbReference>
<dbReference type="EMBL" id="JAUZVY010000001">
    <property type="protein sequence ID" value="MDP4527775.1"/>
    <property type="molecule type" value="Genomic_DNA"/>
</dbReference>
<protein>
    <submittedName>
        <fullName evidence="2">TIGR04219 family outer membrane beta-barrel protein</fullName>
    </submittedName>
</protein>
<evidence type="ECO:0000313" key="2">
    <source>
        <dbReference type="EMBL" id="MDP4527775.1"/>
    </source>
</evidence>
<dbReference type="RefSeq" id="WP_305943977.1">
    <property type="nucleotide sequence ID" value="NZ_JAUZVY010000001.1"/>
</dbReference>
<sequence>MKRWTMMAMLPLMFAGTAQADFFAVKLQLDSWQASAEGDFGQTGASQPHDFSSRNQLRLGLAFEHPIPLIPNLAVRYQGLKHQGRTELAQTFALAGQSYAVGSELDSSLDLAHIDAVFYYQLLDNNLVGLNFGAMVKRLDGKAAAQDQNGLASEQRLKGNLAMLHASARLDLVGTSWQLFAEANGVTPGRHQAHDVSAGLVFQFIDAIILDGALRLGYRDSRLELDNLQGVSTSMDYSGVFVGLELSF</sequence>
<accession>A0ABT9GLC8</accession>
<name>A0ABT9GLC8_9GAMM</name>
<evidence type="ECO:0000313" key="3">
    <source>
        <dbReference type="Proteomes" id="UP001236258"/>
    </source>
</evidence>
<feature type="signal peptide" evidence="1">
    <location>
        <begin position="1"/>
        <end position="20"/>
    </location>
</feature>
<gene>
    <name evidence="2" type="ORF">Q3O59_01855</name>
</gene>
<organism evidence="2 3">
    <name type="scientific">Alkalimonas delamerensis</name>
    <dbReference type="NCBI Taxonomy" id="265981"/>
    <lineage>
        <taxon>Bacteria</taxon>
        <taxon>Pseudomonadati</taxon>
        <taxon>Pseudomonadota</taxon>
        <taxon>Gammaproteobacteria</taxon>
        <taxon>Alkalimonas</taxon>
    </lineage>
</organism>
<reference evidence="2 3" key="1">
    <citation type="submission" date="2023-08" db="EMBL/GenBank/DDBJ databases">
        <authorList>
            <person name="Joshi A."/>
            <person name="Thite S."/>
        </authorList>
    </citation>
    <scope>NUCLEOTIDE SEQUENCE [LARGE SCALE GENOMIC DNA]</scope>
    <source>
        <strain evidence="2 3">1E1</strain>
    </source>
</reference>
<comment type="caution">
    <text evidence="2">The sequence shown here is derived from an EMBL/GenBank/DDBJ whole genome shotgun (WGS) entry which is preliminary data.</text>
</comment>
<feature type="chain" id="PRO_5046313636" evidence="1">
    <location>
        <begin position="21"/>
        <end position="248"/>
    </location>
</feature>